<keyword evidence="10" id="KW-1185">Reference proteome</keyword>
<evidence type="ECO:0000256" key="1">
    <source>
        <dbReference type="ARBA" id="ARBA00001031"/>
    </source>
</evidence>
<sequence length="723" mass="80864">MHFFSDIRRLFDSSFNGRSNFHKTSSFRSRLTDAILKRVSFPSVFSRTANCCGVVAYVGNEECREILLHGVQSIMHRGYDSCGIGTLAADGSIEVTKCCSYKVPANCFERLRDRLGSRHQGSKIGIAHTRWATIGTLTDENAHPHCDLKNRLALVHNGTVTNTVEVFNEMCDTLIKKGLEPSKLYNTKFECPDSDSGAIAYLIGLQLDLGYDIFTSLKNVVSRLEGSWAICLVTENNPKSLFVARQGCPVLVIKDELTRSVILASEAVAFWDRAEHFVVLDDGDIMELNYETVEELYKDRPVVPITKQVIQITPEPYDYWIQKEVVEQKLVYRVALQHLKLLKPSSDLKALKIYLEGLMDVTFDSGSEVVEKELKLLSAVDPCDIKFEIPGHGDKSLLNKAIANRNIHVIAAGSSGHAARYAVSLFQKYDCFNMIETDDPTELAEYRYLRPDSTFIYVSQSGETLDTVWACNHLIKANPNAFKIAMVNNLNTLLGRTCDMTMMLNIGREVSLASTKSFMVQLMLVTILLGYILEAQDTEGKHTEFLTEIKRSVLKFSHCIQEMMQYDEQYERIARVLADTPYLYTIGSCEGYAVAREGALKLKEVSYRFAEGFRAGAMKHGSLATISHRRKTPVICIVPEEDQEMTLNAARQLKARGAYIILMASDPSVSENLADEFIKLPKCGVFTAACATIPIQIMAYKIAIIKGMNPDTPRGLAKTVTVT</sequence>
<dbReference type="InterPro" id="IPR001347">
    <property type="entry name" value="SIS_dom"/>
</dbReference>
<evidence type="ECO:0000256" key="3">
    <source>
        <dbReference type="ARBA" id="ARBA00022576"/>
    </source>
</evidence>
<dbReference type="InterPro" id="IPR029055">
    <property type="entry name" value="Ntn_hydrolases_N"/>
</dbReference>
<evidence type="ECO:0000313" key="9">
    <source>
        <dbReference type="EMBL" id="KAK1444111.1"/>
    </source>
</evidence>
<comment type="caution">
    <text evidence="9">The sequence shown here is derived from an EMBL/GenBank/DDBJ whole genome shotgun (WGS) entry which is preliminary data.</text>
</comment>
<reference evidence="9" key="1">
    <citation type="submission" date="2023-08" db="EMBL/GenBank/DDBJ databases">
        <title>Draft sequence of the Babesia gibsoni genome.</title>
        <authorList>
            <person name="Yamagishi J.Y."/>
            <person name="Xuan X.X."/>
        </authorList>
    </citation>
    <scope>NUCLEOTIDE SEQUENCE</scope>
    <source>
        <strain evidence="9">Azabu</strain>
    </source>
</reference>
<dbReference type="GO" id="GO:0097367">
    <property type="term" value="F:carbohydrate derivative binding"/>
    <property type="evidence" value="ECO:0007669"/>
    <property type="project" value="InterPro"/>
</dbReference>
<dbReference type="InterPro" id="IPR017932">
    <property type="entry name" value="GATase_2_dom"/>
</dbReference>
<organism evidence="9 10">
    <name type="scientific">Babesia gibsoni</name>
    <dbReference type="NCBI Taxonomy" id="33632"/>
    <lineage>
        <taxon>Eukaryota</taxon>
        <taxon>Sar</taxon>
        <taxon>Alveolata</taxon>
        <taxon>Apicomplexa</taxon>
        <taxon>Aconoidasida</taxon>
        <taxon>Piroplasmida</taxon>
        <taxon>Babesiidae</taxon>
        <taxon>Babesia</taxon>
    </lineage>
</organism>
<dbReference type="GO" id="GO:0004360">
    <property type="term" value="F:glutamine-fructose-6-phosphate transaminase (isomerizing) activity"/>
    <property type="evidence" value="ECO:0007669"/>
    <property type="project" value="UniProtKB-EC"/>
</dbReference>
<keyword evidence="5" id="KW-0677">Repeat</keyword>
<evidence type="ECO:0000256" key="2">
    <source>
        <dbReference type="ARBA" id="ARBA00012916"/>
    </source>
</evidence>
<evidence type="ECO:0000313" key="10">
    <source>
        <dbReference type="Proteomes" id="UP001230268"/>
    </source>
</evidence>
<dbReference type="InterPro" id="IPR035490">
    <property type="entry name" value="GlmS/FrlB_SIS"/>
</dbReference>
<evidence type="ECO:0000256" key="5">
    <source>
        <dbReference type="ARBA" id="ARBA00022737"/>
    </source>
</evidence>
<dbReference type="InterPro" id="IPR046348">
    <property type="entry name" value="SIS_dom_sf"/>
</dbReference>
<dbReference type="PROSITE" id="PS51278">
    <property type="entry name" value="GATASE_TYPE_2"/>
    <property type="match status" value="1"/>
</dbReference>
<comment type="catalytic activity">
    <reaction evidence="1">
        <text>D-fructose 6-phosphate + L-glutamine = D-glucosamine 6-phosphate + L-glutamate</text>
        <dbReference type="Rhea" id="RHEA:13237"/>
        <dbReference type="ChEBI" id="CHEBI:29985"/>
        <dbReference type="ChEBI" id="CHEBI:58359"/>
        <dbReference type="ChEBI" id="CHEBI:58725"/>
        <dbReference type="ChEBI" id="CHEBI:61527"/>
        <dbReference type="EC" id="2.6.1.16"/>
    </reaction>
</comment>
<evidence type="ECO:0000259" key="8">
    <source>
        <dbReference type="PROSITE" id="PS51464"/>
    </source>
</evidence>
<dbReference type="Pfam" id="PF01380">
    <property type="entry name" value="SIS"/>
    <property type="match status" value="2"/>
</dbReference>
<feature type="domain" description="Glutamine amidotransferase type-2" evidence="7">
    <location>
        <begin position="52"/>
        <end position="291"/>
    </location>
</feature>
<dbReference type="SUPFAM" id="SSF56235">
    <property type="entry name" value="N-terminal nucleophile aminohydrolases (Ntn hydrolases)"/>
    <property type="match status" value="1"/>
</dbReference>
<dbReference type="PANTHER" id="PTHR10937:SF0">
    <property type="entry name" value="GLUTAMINE--FRUCTOSE-6-PHOSPHATE TRANSAMINASE (ISOMERIZING)"/>
    <property type="match status" value="1"/>
</dbReference>
<dbReference type="CDD" id="cd05008">
    <property type="entry name" value="SIS_GlmS_GlmD_1"/>
    <property type="match status" value="1"/>
</dbReference>
<dbReference type="Gene3D" id="3.60.20.10">
    <property type="entry name" value="Glutamine Phosphoribosylpyrophosphate, subunit 1, domain 1"/>
    <property type="match status" value="1"/>
</dbReference>
<keyword evidence="6" id="KW-0315">Glutamine amidotransferase</keyword>
<dbReference type="GO" id="GO:0006047">
    <property type="term" value="P:UDP-N-acetylglucosamine metabolic process"/>
    <property type="evidence" value="ECO:0007669"/>
    <property type="project" value="TreeGrafter"/>
</dbReference>
<proteinExistence type="predicted"/>
<feature type="domain" description="SIS" evidence="8">
    <location>
        <begin position="393"/>
        <end position="539"/>
    </location>
</feature>
<dbReference type="CDD" id="cd05009">
    <property type="entry name" value="SIS_GlmS_GlmD_2"/>
    <property type="match status" value="1"/>
</dbReference>
<dbReference type="GO" id="GO:0006002">
    <property type="term" value="P:fructose 6-phosphate metabolic process"/>
    <property type="evidence" value="ECO:0007669"/>
    <property type="project" value="TreeGrafter"/>
</dbReference>
<gene>
    <name evidence="9" type="ORF">BgAZ_100170</name>
</gene>
<dbReference type="GO" id="GO:0006487">
    <property type="term" value="P:protein N-linked glycosylation"/>
    <property type="evidence" value="ECO:0007669"/>
    <property type="project" value="TreeGrafter"/>
</dbReference>
<keyword evidence="4" id="KW-0808">Transferase</keyword>
<dbReference type="EC" id="2.6.1.16" evidence="2"/>
<dbReference type="SUPFAM" id="SSF53697">
    <property type="entry name" value="SIS domain"/>
    <property type="match status" value="1"/>
</dbReference>
<evidence type="ECO:0000256" key="6">
    <source>
        <dbReference type="ARBA" id="ARBA00022962"/>
    </source>
</evidence>
<dbReference type="Proteomes" id="UP001230268">
    <property type="component" value="Unassembled WGS sequence"/>
</dbReference>
<evidence type="ECO:0000256" key="4">
    <source>
        <dbReference type="ARBA" id="ARBA00022679"/>
    </source>
</evidence>
<accession>A0AAD8PEY0</accession>
<name>A0AAD8PEY0_BABGI</name>
<dbReference type="EMBL" id="JAVEPI010000001">
    <property type="protein sequence ID" value="KAK1444111.1"/>
    <property type="molecule type" value="Genomic_DNA"/>
</dbReference>
<dbReference type="InterPro" id="IPR035466">
    <property type="entry name" value="GlmS/AgaS_SIS"/>
</dbReference>
<keyword evidence="3 9" id="KW-0032">Aminotransferase</keyword>
<dbReference type="AlphaFoldDB" id="A0AAD8PEY0"/>
<protein>
    <recommendedName>
        <fullName evidence="2">glutamine--fructose-6-phosphate transaminase (isomerizing)</fullName>
        <ecNumber evidence="2">2.6.1.16</ecNumber>
    </recommendedName>
</protein>
<dbReference type="Pfam" id="PF13522">
    <property type="entry name" value="GATase_6"/>
    <property type="match status" value="1"/>
</dbReference>
<dbReference type="PANTHER" id="PTHR10937">
    <property type="entry name" value="GLUCOSAMINE--FRUCTOSE-6-PHOSPHATE AMINOTRANSFERASE, ISOMERIZING"/>
    <property type="match status" value="1"/>
</dbReference>
<feature type="domain" description="SIS" evidence="8">
    <location>
        <begin position="573"/>
        <end position="713"/>
    </location>
</feature>
<dbReference type="NCBIfam" id="NF001484">
    <property type="entry name" value="PRK00331.1"/>
    <property type="match status" value="1"/>
</dbReference>
<evidence type="ECO:0000259" key="7">
    <source>
        <dbReference type="PROSITE" id="PS51278"/>
    </source>
</evidence>
<dbReference type="PROSITE" id="PS51464">
    <property type="entry name" value="SIS"/>
    <property type="match status" value="2"/>
</dbReference>
<dbReference type="Gene3D" id="3.40.50.10490">
    <property type="entry name" value="Glucose-6-phosphate isomerase like protein, domain 1"/>
    <property type="match status" value="2"/>
</dbReference>